<sequence>MSEKHFTWLNEPASHSTSGSQKSAKDYKIAAVEARSKPTTDFWRKPPSVHRDTGHFYYVTVEGDFHISCIFKGDWKTQYDQAGLMCRLNSQKWIKAGIEYDEDKTFASAVVTSPYSDWSLGEVDLTSGKDHIYLEMQRKAGGIYIRYALVGENEDMSKDPSTSPLRTVNGFTGSDTNESIQVGIMLCSPKSQDGVQVKFKDITIKQISQ</sequence>
<dbReference type="OrthoDB" id="42525at2759"/>
<evidence type="ECO:0000313" key="2">
    <source>
        <dbReference type="EMBL" id="KAG2171353.1"/>
    </source>
</evidence>
<keyword evidence="3" id="KW-1185">Reference proteome</keyword>
<name>A0A8H7U958_MORIS</name>
<proteinExistence type="predicted"/>
<dbReference type="AlphaFoldDB" id="A0A8H7U958"/>
<dbReference type="InterPro" id="IPR009784">
    <property type="entry name" value="DUF1349"/>
</dbReference>
<evidence type="ECO:0000313" key="3">
    <source>
        <dbReference type="Proteomes" id="UP000654370"/>
    </source>
</evidence>
<accession>A0A8H7U958</accession>
<dbReference type="InterPro" id="IPR013320">
    <property type="entry name" value="ConA-like_dom_sf"/>
</dbReference>
<dbReference type="EMBL" id="JAEPQZ010000022">
    <property type="protein sequence ID" value="KAG2171353.1"/>
    <property type="molecule type" value="Genomic_DNA"/>
</dbReference>
<dbReference type="SUPFAM" id="SSF49899">
    <property type="entry name" value="Concanavalin A-like lectins/glucanases"/>
    <property type="match status" value="1"/>
</dbReference>
<organism evidence="2 3">
    <name type="scientific">Mortierella isabellina</name>
    <name type="common">Filamentous fungus</name>
    <name type="synonym">Umbelopsis isabellina</name>
    <dbReference type="NCBI Taxonomy" id="91625"/>
    <lineage>
        <taxon>Eukaryota</taxon>
        <taxon>Fungi</taxon>
        <taxon>Fungi incertae sedis</taxon>
        <taxon>Mucoromycota</taxon>
        <taxon>Mucoromycotina</taxon>
        <taxon>Umbelopsidomycetes</taxon>
        <taxon>Umbelopsidales</taxon>
        <taxon>Umbelopsidaceae</taxon>
        <taxon>Umbelopsis</taxon>
    </lineage>
</organism>
<comment type="caution">
    <text evidence="2">The sequence shown here is derived from an EMBL/GenBank/DDBJ whole genome shotgun (WGS) entry which is preliminary data.</text>
</comment>
<dbReference type="Pfam" id="PF07081">
    <property type="entry name" value="DUF1349"/>
    <property type="match status" value="1"/>
</dbReference>
<dbReference type="PANTHER" id="PTHR35332:SF2">
    <property type="entry name" value="REGULATION OF ENOLASE PROTEIN 1"/>
    <property type="match status" value="1"/>
</dbReference>
<feature type="compositionally biased region" description="Polar residues" evidence="1">
    <location>
        <begin position="13"/>
        <end position="22"/>
    </location>
</feature>
<dbReference type="Gene3D" id="2.60.120.200">
    <property type="match status" value="1"/>
</dbReference>
<protein>
    <submittedName>
        <fullName evidence="2">Uncharacterized protein</fullName>
    </submittedName>
</protein>
<feature type="region of interest" description="Disordered" evidence="1">
    <location>
        <begin position="1"/>
        <end position="24"/>
    </location>
</feature>
<dbReference type="Proteomes" id="UP000654370">
    <property type="component" value="Unassembled WGS sequence"/>
</dbReference>
<gene>
    <name evidence="2" type="ORF">INT43_002975</name>
</gene>
<reference evidence="2" key="1">
    <citation type="submission" date="2020-12" db="EMBL/GenBank/DDBJ databases">
        <title>Metabolic potential, ecology and presence of endohyphal bacteria is reflected in genomic diversity of Mucoromycotina.</title>
        <authorList>
            <person name="Muszewska A."/>
            <person name="Okrasinska A."/>
            <person name="Steczkiewicz K."/>
            <person name="Drgas O."/>
            <person name="Orlowska M."/>
            <person name="Perlinska-Lenart U."/>
            <person name="Aleksandrzak-Piekarczyk T."/>
            <person name="Szatraj K."/>
            <person name="Zielenkiewicz U."/>
            <person name="Pilsyk S."/>
            <person name="Malc E."/>
            <person name="Mieczkowski P."/>
            <person name="Kruszewska J.S."/>
            <person name="Biernat P."/>
            <person name="Pawlowska J."/>
        </authorList>
    </citation>
    <scope>NUCLEOTIDE SEQUENCE</scope>
    <source>
        <strain evidence="2">WA0000067209</strain>
    </source>
</reference>
<dbReference type="PANTHER" id="PTHR35332">
    <property type="entry name" value="REGULATION OF ENOLASE PROTEIN 1"/>
    <property type="match status" value="1"/>
</dbReference>
<evidence type="ECO:0000256" key="1">
    <source>
        <dbReference type="SAM" id="MobiDB-lite"/>
    </source>
</evidence>